<evidence type="ECO:0000313" key="6">
    <source>
        <dbReference type="EMBL" id="VVC97937.1"/>
    </source>
</evidence>
<evidence type="ECO:0000256" key="1">
    <source>
        <dbReference type="ARBA" id="ARBA00010790"/>
    </source>
</evidence>
<dbReference type="PIRSF" id="PIRSF000137">
    <property type="entry name" value="Alcohol_oxidase"/>
    <property type="match status" value="1"/>
</dbReference>
<feature type="binding site" evidence="2">
    <location>
        <position position="124"/>
    </location>
    <ligand>
        <name>FAD</name>
        <dbReference type="ChEBI" id="CHEBI:57692"/>
    </ligand>
</feature>
<dbReference type="Proteomes" id="UP000324832">
    <property type="component" value="Unassembled WGS sequence"/>
</dbReference>
<organism evidence="6 7">
    <name type="scientific">Leptidea sinapis</name>
    <dbReference type="NCBI Taxonomy" id="189913"/>
    <lineage>
        <taxon>Eukaryota</taxon>
        <taxon>Metazoa</taxon>
        <taxon>Ecdysozoa</taxon>
        <taxon>Arthropoda</taxon>
        <taxon>Hexapoda</taxon>
        <taxon>Insecta</taxon>
        <taxon>Pterygota</taxon>
        <taxon>Neoptera</taxon>
        <taxon>Endopterygota</taxon>
        <taxon>Lepidoptera</taxon>
        <taxon>Glossata</taxon>
        <taxon>Ditrysia</taxon>
        <taxon>Papilionoidea</taxon>
        <taxon>Pieridae</taxon>
        <taxon>Dismorphiinae</taxon>
        <taxon>Leptidea</taxon>
    </lineage>
</organism>
<proteinExistence type="inferred from homology"/>
<dbReference type="PANTHER" id="PTHR11552:SF154">
    <property type="entry name" value="FI04917P"/>
    <property type="match status" value="1"/>
</dbReference>
<keyword evidence="3" id="KW-0285">Flavoprotein</keyword>
<dbReference type="Pfam" id="PF05199">
    <property type="entry name" value="GMC_oxred_C"/>
    <property type="match status" value="1"/>
</dbReference>
<dbReference type="Gene3D" id="3.30.560.10">
    <property type="entry name" value="Glucose Oxidase, domain 3"/>
    <property type="match status" value="1"/>
</dbReference>
<dbReference type="InterPro" id="IPR000172">
    <property type="entry name" value="GMC_OxRdtase_N"/>
</dbReference>
<evidence type="ECO:0000259" key="5">
    <source>
        <dbReference type="PROSITE" id="PS00623"/>
    </source>
</evidence>
<keyword evidence="2 3" id="KW-0274">FAD</keyword>
<dbReference type="EMBL" id="FZQP02003333">
    <property type="protein sequence ID" value="VVC97937.1"/>
    <property type="molecule type" value="Genomic_DNA"/>
</dbReference>
<accession>A0A5E4QJ52</accession>
<reference evidence="6 7" key="1">
    <citation type="submission" date="2017-07" db="EMBL/GenBank/DDBJ databases">
        <authorList>
            <person name="Talla V."/>
            <person name="Backstrom N."/>
        </authorList>
    </citation>
    <scope>NUCLEOTIDE SEQUENCE [LARGE SCALE GENOMIC DNA]</scope>
</reference>
<evidence type="ECO:0000256" key="2">
    <source>
        <dbReference type="PIRSR" id="PIRSR000137-2"/>
    </source>
</evidence>
<evidence type="ECO:0000256" key="3">
    <source>
        <dbReference type="RuleBase" id="RU003968"/>
    </source>
</evidence>
<dbReference type="InterPro" id="IPR007867">
    <property type="entry name" value="GMC_OxRtase_C"/>
</dbReference>
<name>A0A5E4QJ52_9NEOP</name>
<keyword evidence="4" id="KW-0732">Signal</keyword>
<dbReference type="InterPro" id="IPR036188">
    <property type="entry name" value="FAD/NAD-bd_sf"/>
</dbReference>
<comment type="cofactor">
    <cofactor evidence="2">
        <name>FAD</name>
        <dbReference type="ChEBI" id="CHEBI:57692"/>
    </cofactor>
</comment>
<dbReference type="Pfam" id="PF00732">
    <property type="entry name" value="GMC_oxred_N"/>
    <property type="match status" value="1"/>
</dbReference>
<gene>
    <name evidence="6" type="ORF">LSINAPIS_LOCUS9114</name>
</gene>
<dbReference type="PROSITE" id="PS00623">
    <property type="entry name" value="GMC_OXRED_1"/>
    <property type="match status" value="1"/>
</dbReference>
<evidence type="ECO:0000256" key="4">
    <source>
        <dbReference type="SAM" id="SignalP"/>
    </source>
</evidence>
<feature type="chain" id="PRO_5022896901" description="Glucose-methanol-choline oxidoreductase N-terminal domain-containing protein" evidence="4">
    <location>
        <begin position="24"/>
        <end position="607"/>
    </location>
</feature>
<dbReference type="SUPFAM" id="SSF51905">
    <property type="entry name" value="FAD/NAD(P)-binding domain"/>
    <property type="match status" value="1"/>
</dbReference>
<comment type="similarity">
    <text evidence="1 3">Belongs to the GMC oxidoreductase family.</text>
</comment>
<dbReference type="PANTHER" id="PTHR11552">
    <property type="entry name" value="GLUCOSE-METHANOL-CHOLINE GMC OXIDOREDUCTASE"/>
    <property type="match status" value="1"/>
</dbReference>
<dbReference type="GO" id="GO:0016614">
    <property type="term" value="F:oxidoreductase activity, acting on CH-OH group of donors"/>
    <property type="evidence" value="ECO:0007669"/>
    <property type="project" value="InterPro"/>
</dbReference>
<feature type="binding site" evidence="2">
    <location>
        <position position="265"/>
    </location>
    <ligand>
        <name>FAD</name>
        <dbReference type="ChEBI" id="CHEBI:57692"/>
    </ligand>
</feature>
<feature type="domain" description="Glucose-methanol-choline oxidoreductase N-terminal" evidence="5">
    <location>
        <begin position="122"/>
        <end position="145"/>
    </location>
</feature>
<feature type="signal peptide" evidence="4">
    <location>
        <begin position="1"/>
        <end position="23"/>
    </location>
</feature>
<protein>
    <recommendedName>
        <fullName evidence="5">Glucose-methanol-choline oxidoreductase N-terminal domain-containing protein</fullName>
    </recommendedName>
</protein>
<dbReference type="AlphaFoldDB" id="A0A5E4QJ52"/>
<dbReference type="GO" id="GO:0050660">
    <property type="term" value="F:flavin adenine dinucleotide binding"/>
    <property type="evidence" value="ECO:0007669"/>
    <property type="project" value="InterPro"/>
</dbReference>
<dbReference type="SUPFAM" id="SSF54373">
    <property type="entry name" value="FAD-linked reductases, C-terminal domain"/>
    <property type="match status" value="1"/>
</dbReference>
<evidence type="ECO:0000313" key="7">
    <source>
        <dbReference type="Proteomes" id="UP000324832"/>
    </source>
</evidence>
<keyword evidence="7" id="KW-1185">Reference proteome</keyword>
<dbReference type="Gene3D" id="3.50.50.60">
    <property type="entry name" value="FAD/NAD(P)-binding domain"/>
    <property type="match status" value="1"/>
</dbReference>
<dbReference type="InterPro" id="IPR012132">
    <property type="entry name" value="GMC_OxRdtase"/>
</dbReference>
<sequence length="607" mass="68232">MLFNIRRPSKSIVFLACLALVNGDLYSRATKSKLEGKKIKNSVYDFIIVGGGTAGCVLANRLSAVPEWKILVLEAGEEENIDYDIPGVPSKDFRPIVWNYRTERNGYSCLSRPGGSCEVRTGKVLGGSSVINDMKYTRGSKKDYDAWHQNGQIGSLDWKFENLIEYFKMSEDNGDYDVLMNSFYHARGGEMHVQRFKYTDRYMEVFLGAFTELGLRAIDINTNVAEAVVNNQFTIANNTRLSTNNAFLKPVRHRKNLSVKTSVTVTKIIIDPNEKTVEGVLYEVDKGKEESAFAKREIILTGGAINNVKLLHLSGIGPKDELKKFNITSYVDLPVGLNYQDQVTSGGLAFSLGEVPAVSETEVIEDFKSWFENRSGPLASRGINQISAFIQLFENKIAPDVELVLEGNYVRSDKFMLANISVQSAEETHLPLPYYNLVNIHPVLLKPKSKGKVTLNKKNPKYGRPVIQANLLKETEDLNALVDSIDIVLQLLNTTEMKRAEIKMAPIDIFPCDRLQNRDQWNCIVRHYTKALSNPIGTCRMGYNSTHSVVTHNLRVHGLERLRIMDASIMPTHIRGGIYAATMMIAEKGSKMILNDWKESKSSYFEN</sequence>